<gene>
    <name evidence="7" type="ORF">JJQ90_14195</name>
</gene>
<comment type="similarity">
    <text evidence="2">Belongs to the GMC oxidoreductase family.</text>
</comment>
<dbReference type="InterPro" id="IPR051473">
    <property type="entry name" value="P2Ox-like"/>
</dbReference>
<evidence type="ECO:0000313" key="8">
    <source>
        <dbReference type="Proteomes" id="UP000689967"/>
    </source>
</evidence>
<comment type="caution">
    <text evidence="7">The sequence shown here is derived from an EMBL/GenBank/DDBJ whole genome shotgun (WGS) entry which is preliminary data.</text>
</comment>
<keyword evidence="4" id="KW-0274">FAD</keyword>
<dbReference type="PANTHER" id="PTHR42784">
    <property type="entry name" value="PYRANOSE 2-OXIDASE"/>
    <property type="match status" value="1"/>
</dbReference>
<evidence type="ECO:0000256" key="2">
    <source>
        <dbReference type="ARBA" id="ARBA00010790"/>
    </source>
</evidence>
<name>A0ABS6HB08_9PROT</name>
<organism evidence="7 8">
    <name type="scientific">Falsiroseomonas oleicola</name>
    <dbReference type="NCBI Taxonomy" id="2801474"/>
    <lineage>
        <taxon>Bacteria</taxon>
        <taxon>Pseudomonadati</taxon>
        <taxon>Pseudomonadota</taxon>
        <taxon>Alphaproteobacteria</taxon>
        <taxon>Acetobacterales</taxon>
        <taxon>Roseomonadaceae</taxon>
        <taxon>Falsiroseomonas</taxon>
    </lineage>
</organism>
<dbReference type="Pfam" id="PF05199">
    <property type="entry name" value="GMC_oxred_C"/>
    <property type="match status" value="1"/>
</dbReference>
<dbReference type="InterPro" id="IPR007867">
    <property type="entry name" value="GMC_OxRtase_C"/>
</dbReference>
<evidence type="ECO:0000313" key="7">
    <source>
        <dbReference type="EMBL" id="MBU8544868.1"/>
    </source>
</evidence>
<proteinExistence type="inferred from homology"/>
<dbReference type="PANTHER" id="PTHR42784:SF1">
    <property type="entry name" value="PYRANOSE 2-OXIDASE"/>
    <property type="match status" value="1"/>
</dbReference>
<dbReference type="Proteomes" id="UP000689967">
    <property type="component" value="Unassembled WGS sequence"/>
</dbReference>
<accession>A0ABS6HB08</accession>
<evidence type="ECO:0000256" key="4">
    <source>
        <dbReference type="ARBA" id="ARBA00022827"/>
    </source>
</evidence>
<sequence>MIIDAATLEQDTALDAELCIVGAGAAGVTLALQFLRGPIRVVLVESGRDQAEAATQALYAGEVADTALHPPTDTYRQRQFGGSTTLWGGRCIPLDPLDLRARPWIPHSGWPFGHEALTAWYPQANAICEAGAFDYNAASAVPGGMRPMVAGFTPRDFTTDAIERFSLPTNFAARYRHRLAASEALRVLLGTNCTAIELGEGAHSVRTLHLRTLDGRRVAVRATQVVLALGGLETPRLMLASRGAGHQDGIGNRQGLVGRYYMSHIAGTSGRLRLHVPPDRVRPGYEVAEDGTYLRRRLQVTEAAQSKHRIGNAVMRLHFPRIPDPAHGSGVLSALYLARGLLPYEYRKRLAEPAGGKGVALRHVRNLLTDPFSATGFAWTMLRKRRLAARKFPSIIVRPPRNVYSLDYHGEQEPNPDSRVTLAESRDALGMPRLRVDWRCTEGDIRTAQTCFRLLAEDLARWGHGSLQADPAEVAHDMLRDGAYGGHHIGTARMGATPAEGVVDAECRVHGMANLWIAGAAVFPTSGQANPTLTVVALALRLAARLKRELAPPPIAAG</sequence>
<evidence type="ECO:0000259" key="6">
    <source>
        <dbReference type="Pfam" id="PF05199"/>
    </source>
</evidence>
<feature type="domain" description="Glucose-methanol-choline oxidoreductase C-terminal" evidence="6">
    <location>
        <begin position="414"/>
        <end position="539"/>
    </location>
</feature>
<evidence type="ECO:0000256" key="1">
    <source>
        <dbReference type="ARBA" id="ARBA00001974"/>
    </source>
</evidence>
<keyword evidence="3" id="KW-0285">Flavoprotein</keyword>
<evidence type="ECO:0000256" key="5">
    <source>
        <dbReference type="ARBA" id="ARBA00023002"/>
    </source>
</evidence>
<reference evidence="7 8" key="1">
    <citation type="submission" date="2021-01" db="EMBL/GenBank/DDBJ databases">
        <title>Roseomonas sp. nov, a bacterium isolated from an oil production mixture in Yumen Oilfield.</title>
        <authorList>
            <person name="Wu D."/>
        </authorList>
    </citation>
    <scope>NUCLEOTIDE SEQUENCE [LARGE SCALE GENOMIC DNA]</scope>
    <source>
        <strain evidence="7 8">ROY-5-3</strain>
    </source>
</reference>
<dbReference type="EMBL" id="JAERQM010000004">
    <property type="protein sequence ID" value="MBU8544868.1"/>
    <property type="molecule type" value="Genomic_DNA"/>
</dbReference>
<protein>
    <submittedName>
        <fullName evidence="7">GMC family oxidoreductase</fullName>
    </submittedName>
</protein>
<keyword evidence="5" id="KW-0560">Oxidoreductase</keyword>
<dbReference type="RefSeq" id="WP_216876488.1">
    <property type="nucleotide sequence ID" value="NZ_JAERQM010000004.1"/>
</dbReference>
<comment type="cofactor">
    <cofactor evidence="1">
        <name>FAD</name>
        <dbReference type="ChEBI" id="CHEBI:57692"/>
    </cofactor>
</comment>
<keyword evidence="8" id="KW-1185">Reference proteome</keyword>
<evidence type="ECO:0000256" key="3">
    <source>
        <dbReference type="ARBA" id="ARBA00022630"/>
    </source>
</evidence>